<keyword evidence="3" id="KW-1185">Reference proteome</keyword>
<evidence type="ECO:0000313" key="2">
    <source>
        <dbReference type="EMBL" id="UYV73014.1"/>
    </source>
</evidence>
<dbReference type="Pfam" id="PF17906">
    <property type="entry name" value="HTH_48"/>
    <property type="match status" value="1"/>
</dbReference>
<dbReference type="PANTHER" id="PTHR46060">
    <property type="entry name" value="MARINER MOS1 TRANSPOSASE-LIKE PROTEIN"/>
    <property type="match status" value="1"/>
</dbReference>
<feature type="domain" description="Mos1 transposase HTH" evidence="1">
    <location>
        <begin position="324"/>
        <end position="370"/>
    </location>
</feature>
<protein>
    <recommendedName>
        <fullName evidence="1">Mos1 transposase HTH domain-containing protein</fullName>
    </recommendedName>
</protein>
<dbReference type="InterPro" id="IPR036397">
    <property type="entry name" value="RNaseH_sf"/>
</dbReference>
<dbReference type="Gene3D" id="3.30.420.10">
    <property type="entry name" value="Ribonuclease H-like superfamily/Ribonuclease H"/>
    <property type="match status" value="1"/>
</dbReference>
<proteinExistence type="predicted"/>
<dbReference type="Proteomes" id="UP001235939">
    <property type="component" value="Chromosome 10"/>
</dbReference>
<reference evidence="2 3" key="1">
    <citation type="submission" date="2022-01" db="EMBL/GenBank/DDBJ databases">
        <title>A chromosomal length assembly of Cordylochernes scorpioides.</title>
        <authorList>
            <person name="Zeh D."/>
            <person name="Zeh J."/>
        </authorList>
    </citation>
    <scope>NUCLEOTIDE SEQUENCE [LARGE SCALE GENOMIC DNA]</scope>
    <source>
        <strain evidence="2">IN4F17</strain>
        <tissue evidence="2">Whole Body</tissue>
    </source>
</reference>
<evidence type="ECO:0000259" key="1">
    <source>
        <dbReference type="Pfam" id="PF17906"/>
    </source>
</evidence>
<organism evidence="2 3">
    <name type="scientific">Cordylochernes scorpioides</name>
    <dbReference type="NCBI Taxonomy" id="51811"/>
    <lineage>
        <taxon>Eukaryota</taxon>
        <taxon>Metazoa</taxon>
        <taxon>Ecdysozoa</taxon>
        <taxon>Arthropoda</taxon>
        <taxon>Chelicerata</taxon>
        <taxon>Arachnida</taxon>
        <taxon>Pseudoscorpiones</taxon>
        <taxon>Cheliferoidea</taxon>
        <taxon>Chernetidae</taxon>
        <taxon>Cordylochernes</taxon>
    </lineage>
</organism>
<accession>A0ABY6KWJ1</accession>
<dbReference type="InterPro" id="IPR041426">
    <property type="entry name" value="Mos1_HTH"/>
</dbReference>
<dbReference type="InterPro" id="IPR052709">
    <property type="entry name" value="Transposase-MT_Hybrid"/>
</dbReference>
<dbReference type="PANTHER" id="PTHR46060:SF1">
    <property type="entry name" value="MARINER MOS1 TRANSPOSASE-LIKE PROTEIN"/>
    <property type="match status" value="1"/>
</dbReference>
<name>A0ABY6KWJ1_9ARAC</name>
<sequence>MELTRESLCAMIFYDYKSNLTFKAPSIRTVFNCFNEFKFGKNNLEDEPRSDRRIMYQQLEKSVGIGLAPIKTIINDHLKFRKLVSRLVPHSLTEDQKLGRVKWCNFMLKKFNEGKSKAVFNIITADETWIYNFDLETKRQSTLWFSSKSPPPKKVRRARSVGEQIVACFFRKNGFIDIVNDWYTTRFLPAVFEKIKQSRSRAQLREVLLHPDNVRLHTSAQTLDLLANYGAQLVTHPLYSSDLAPCDFFYFQKLNSKEVVEELLQKIVLPTLSKNKRLGCLNMLVRMCDNLKKIQNLPVILGCSVAVWQPFAMELHLSSPAKCELRSVIRFLNAKNNSPVEIHRQLVEVYGEKCMDIKNVRKWCREFNEGG</sequence>
<evidence type="ECO:0000313" key="3">
    <source>
        <dbReference type="Proteomes" id="UP001235939"/>
    </source>
</evidence>
<gene>
    <name evidence="2" type="ORF">LAZ67_10001524</name>
</gene>
<dbReference type="EMBL" id="CP092872">
    <property type="protein sequence ID" value="UYV73014.1"/>
    <property type="molecule type" value="Genomic_DNA"/>
</dbReference>
<dbReference type="Gene3D" id="1.10.10.1450">
    <property type="match status" value="1"/>
</dbReference>